<proteinExistence type="predicted"/>
<dbReference type="EMBL" id="CAJNOC010001080">
    <property type="protein sequence ID" value="CAF0833130.1"/>
    <property type="molecule type" value="Genomic_DNA"/>
</dbReference>
<dbReference type="OrthoDB" id="6590017at2759"/>
<organism evidence="2 3">
    <name type="scientific">Brachionus calyciflorus</name>
    <dbReference type="NCBI Taxonomy" id="104777"/>
    <lineage>
        <taxon>Eukaryota</taxon>
        <taxon>Metazoa</taxon>
        <taxon>Spiralia</taxon>
        <taxon>Gnathifera</taxon>
        <taxon>Rotifera</taxon>
        <taxon>Eurotatoria</taxon>
        <taxon>Monogononta</taxon>
        <taxon>Pseudotrocha</taxon>
        <taxon>Ploima</taxon>
        <taxon>Brachionidae</taxon>
        <taxon>Brachionus</taxon>
    </lineage>
</organism>
<evidence type="ECO:0000256" key="1">
    <source>
        <dbReference type="SAM" id="MobiDB-lite"/>
    </source>
</evidence>
<evidence type="ECO:0000313" key="2">
    <source>
        <dbReference type="EMBL" id="CAF0833130.1"/>
    </source>
</evidence>
<reference evidence="2" key="1">
    <citation type="submission" date="2021-02" db="EMBL/GenBank/DDBJ databases">
        <authorList>
            <person name="Nowell W R."/>
        </authorList>
    </citation>
    <scope>NUCLEOTIDE SEQUENCE</scope>
    <source>
        <strain evidence="2">Ploen Becks lab</strain>
    </source>
</reference>
<protein>
    <submittedName>
        <fullName evidence="2">Uncharacterized protein</fullName>
    </submittedName>
</protein>
<feature type="region of interest" description="Disordered" evidence="1">
    <location>
        <begin position="88"/>
        <end position="110"/>
    </location>
</feature>
<gene>
    <name evidence="2" type="ORF">OXX778_LOCUS8071</name>
</gene>
<dbReference type="AlphaFoldDB" id="A0A813V6N5"/>
<accession>A0A813V6N5</accession>
<name>A0A813V6N5_9BILA</name>
<keyword evidence="3" id="KW-1185">Reference proteome</keyword>
<dbReference type="Proteomes" id="UP000663879">
    <property type="component" value="Unassembled WGS sequence"/>
</dbReference>
<sequence>MEKENNHVRLYCKLIACLAFVPCDFVIDAFILIKNQAPSKLKELLNYFEEFYIGKMGRGKNATRKQPRYEINLWNCFKRTKRGLPRTNNHLEGWHHGKQSTIKSHPHVLS</sequence>
<comment type="caution">
    <text evidence="2">The sequence shown here is derived from an EMBL/GenBank/DDBJ whole genome shotgun (WGS) entry which is preliminary data.</text>
</comment>
<evidence type="ECO:0000313" key="3">
    <source>
        <dbReference type="Proteomes" id="UP000663879"/>
    </source>
</evidence>